<evidence type="ECO:0000313" key="4">
    <source>
        <dbReference type="Proteomes" id="UP000332933"/>
    </source>
</evidence>
<dbReference type="InterPro" id="IPR009836">
    <property type="entry name" value="GRDP-like"/>
</dbReference>
<dbReference type="EMBL" id="CAADRA010005225">
    <property type="protein sequence ID" value="VFT87276.1"/>
    <property type="molecule type" value="Genomic_DNA"/>
</dbReference>
<keyword evidence="1" id="KW-0812">Transmembrane</keyword>
<evidence type="ECO:0000313" key="3">
    <source>
        <dbReference type="EMBL" id="VFT87276.1"/>
    </source>
</evidence>
<gene>
    <name evidence="3" type="primary">Aste57867_10402</name>
    <name evidence="2" type="ORF">As57867_010362</name>
    <name evidence="3" type="ORF">ASTE57867_10402</name>
</gene>
<keyword evidence="1" id="KW-1133">Transmembrane helix</keyword>
<dbReference type="OrthoDB" id="2684236at2759"/>
<feature type="transmembrane region" description="Helical" evidence="1">
    <location>
        <begin position="15"/>
        <end position="32"/>
    </location>
</feature>
<name>A0A485KQT2_9STRA</name>
<keyword evidence="4" id="KW-1185">Reference proteome</keyword>
<sequence length="137" mass="15274">MLRQLDFVNKICANFTYWNTPVVIAAAIVRYHKFMKLMQAKKNNTVGLVPTVDIDLFAPSYAAWTQGNLVQSKTLHCIAKRLWRNFGRVPSVNCRFVGVDEALPSRLVLPHAATADDKAMDASAIAIFASPPFDHGR</sequence>
<organism evidence="3 4">
    <name type="scientific">Aphanomyces stellatus</name>
    <dbReference type="NCBI Taxonomy" id="120398"/>
    <lineage>
        <taxon>Eukaryota</taxon>
        <taxon>Sar</taxon>
        <taxon>Stramenopiles</taxon>
        <taxon>Oomycota</taxon>
        <taxon>Saprolegniomycetes</taxon>
        <taxon>Saprolegniales</taxon>
        <taxon>Verrucalvaceae</taxon>
        <taxon>Aphanomyces</taxon>
    </lineage>
</organism>
<keyword evidence="1" id="KW-0472">Membrane</keyword>
<protein>
    <submittedName>
        <fullName evidence="3">Aste57867_10402 protein</fullName>
    </submittedName>
</protein>
<dbReference type="EMBL" id="VJMH01005204">
    <property type="protein sequence ID" value="KAF0699002.1"/>
    <property type="molecule type" value="Genomic_DNA"/>
</dbReference>
<proteinExistence type="predicted"/>
<dbReference type="Pfam" id="PF07173">
    <property type="entry name" value="GRDP-like"/>
    <property type="match status" value="1"/>
</dbReference>
<reference evidence="2" key="2">
    <citation type="submission" date="2019-06" db="EMBL/GenBank/DDBJ databases">
        <title>Genomics analysis of Aphanomyces spp. identifies a new class of oomycete effector associated with host adaptation.</title>
        <authorList>
            <person name="Gaulin E."/>
        </authorList>
    </citation>
    <scope>NUCLEOTIDE SEQUENCE</scope>
    <source>
        <strain evidence="2">CBS 578.67</strain>
    </source>
</reference>
<accession>A0A485KQT2</accession>
<evidence type="ECO:0000313" key="2">
    <source>
        <dbReference type="EMBL" id="KAF0699002.1"/>
    </source>
</evidence>
<evidence type="ECO:0000256" key="1">
    <source>
        <dbReference type="SAM" id="Phobius"/>
    </source>
</evidence>
<dbReference type="AlphaFoldDB" id="A0A485KQT2"/>
<dbReference type="Proteomes" id="UP000332933">
    <property type="component" value="Unassembled WGS sequence"/>
</dbReference>
<reference evidence="3 4" key="1">
    <citation type="submission" date="2019-03" db="EMBL/GenBank/DDBJ databases">
        <authorList>
            <person name="Gaulin E."/>
            <person name="Dumas B."/>
        </authorList>
    </citation>
    <scope>NUCLEOTIDE SEQUENCE [LARGE SCALE GENOMIC DNA]</scope>
    <source>
        <strain evidence="3">CBS 568.67</strain>
    </source>
</reference>